<comment type="subcellular location">
    <subcellularLocation>
        <location evidence="8 9">Cytoplasm</location>
    </subcellularLocation>
</comment>
<dbReference type="Pfam" id="PF01225">
    <property type="entry name" value="Mur_ligase"/>
    <property type="match status" value="1"/>
</dbReference>
<feature type="domain" description="Mur ligase C-terminal" evidence="11">
    <location>
        <begin position="323"/>
        <end position="450"/>
    </location>
</feature>
<dbReference type="InterPro" id="IPR013221">
    <property type="entry name" value="Mur_ligase_cen"/>
</dbReference>
<dbReference type="EC" id="6.3.2.-" evidence="8"/>
<comment type="PTM">
    <text evidence="8">Carboxylation is probably crucial for Mg(2+) binding and, consequently, for the gamma-phosphate positioning of ATP.</text>
</comment>
<keyword evidence="6 8" id="KW-0131">Cell cycle</keyword>
<feature type="binding site" evidence="8">
    <location>
        <position position="22"/>
    </location>
    <ligand>
        <name>UDP-N-acetyl-alpha-D-muramoyl-L-alanyl-D-glutamate</name>
        <dbReference type="ChEBI" id="CHEBI:83900"/>
    </ligand>
</feature>
<evidence type="ECO:0000259" key="12">
    <source>
        <dbReference type="Pfam" id="PF08245"/>
    </source>
</evidence>
<evidence type="ECO:0000256" key="4">
    <source>
        <dbReference type="ARBA" id="ARBA00022960"/>
    </source>
</evidence>
<dbReference type="GO" id="GO:0000287">
    <property type="term" value="F:magnesium ion binding"/>
    <property type="evidence" value="ECO:0007669"/>
    <property type="project" value="UniProtKB-UniRule"/>
</dbReference>
<evidence type="ECO:0000259" key="10">
    <source>
        <dbReference type="Pfam" id="PF01225"/>
    </source>
</evidence>
<dbReference type="InterPro" id="IPR000713">
    <property type="entry name" value="Mur_ligase_N"/>
</dbReference>
<comment type="pathway">
    <text evidence="1 8 9">Cell wall biogenesis; peptidoglycan biosynthesis.</text>
</comment>
<keyword evidence="8" id="KW-0460">Magnesium</keyword>
<evidence type="ECO:0000256" key="1">
    <source>
        <dbReference type="ARBA" id="ARBA00004752"/>
    </source>
</evidence>
<evidence type="ECO:0000256" key="5">
    <source>
        <dbReference type="ARBA" id="ARBA00022984"/>
    </source>
</evidence>
<dbReference type="InterPro" id="IPR036565">
    <property type="entry name" value="Mur-like_cat_sf"/>
</dbReference>
<dbReference type="SUPFAM" id="SSF53623">
    <property type="entry name" value="MurD-like peptide ligases, catalytic domain"/>
    <property type="match status" value="1"/>
</dbReference>
<feature type="binding site" evidence="8">
    <location>
        <position position="179"/>
    </location>
    <ligand>
        <name>UDP-N-acetyl-alpha-D-muramoyl-L-alanyl-D-glutamate</name>
        <dbReference type="ChEBI" id="CHEBI:83900"/>
    </ligand>
</feature>
<reference evidence="13 14" key="1">
    <citation type="submission" date="2016-11" db="EMBL/GenBank/DDBJ databases">
        <title>Description of two novel members of the family Erysipelotrichaceae: Ileibacterium lipovorans gen. nov., sp. nov. and Dubosiella newyorkensis, gen. nov., sp. nov.</title>
        <authorList>
            <person name="Cox L.M."/>
            <person name="Sohn J."/>
            <person name="Tyrrell K.L."/>
            <person name="Citron D.M."/>
            <person name="Lawson P.A."/>
            <person name="Patel N.B."/>
            <person name="Iizumi T."/>
            <person name="Perez-Perez G.I."/>
            <person name="Goldstein E.J."/>
            <person name="Blaser M.J."/>
        </authorList>
    </citation>
    <scope>NUCLEOTIDE SEQUENCE [LARGE SCALE GENOMIC DNA]</scope>
    <source>
        <strain evidence="13 14">NYU-BL-A3</strain>
    </source>
</reference>
<accession>A0A1U7NDR1</accession>
<keyword evidence="3 8" id="KW-0132">Cell division</keyword>
<comment type="cofactor">
    <cofactor evidence="8">
        <name>Mg(2+)</name>
        <dbReference type="ChEBI" id="CHEBI:18420"/>
    </cofactor>
</comment>
<evidence type="ECO:0000256" key="2">
    <source>
        <dbReference type="ARBA" id="ARBA00005898"/>
    </source>
</evidence>
<feature type="binding site" evidence="8">
    <location>
        <begin position="144"/>
        <end position="145"/>
    </location>
    <ligand>
        <name>UDP-N-acetyl-alpha-D-muramoyl-L-alanyl-D-glutamate</name>
        <dbReference type="ChEBI" id="CHEBI:83900"/>
    </ligand>
</feature>
<comment type="caution">
    <text evidence="13">The sequence shown here is derived from an EMBL/GenBank/DDBJ whole genome shotgun (WGS) entry which is preliminary data.</text>
</comment>
<gene>
    <name evidence="8" type="primary">murE</name>
    <name evidence="13" type="ORF">BO222_10725</name>
</gene>
<evidence type="ECO:0000256" key="6">
    <source>
        <dbReference type="ARBA" id="ARBA00023306"/>
    </source>
</evidence>
<evidence type="ECO:0000259" key="11">
    <source>
        <dbReference type="Pfam" id="PF02875"/>
    </source>
</evidence>
<evidence type="ECO:0000256" key="8">
    <source>
        <dbReference type="HAMAP-Rule" id="MF_00208"/>
    </source>
</evidence>
<dbReference type="UniPathway" id="UPA00219"/>
<dbReference type="PANTHER" id="PTHR23135">
    <property type="entry name" value="MUR LIGASE FAMILY MEMBER"/>
    <property type="match status" value="1"/>
</dbReference>
<comment type="function">
    <text evidence="8">Catalyzes the addition of an amino acid to the nucleotide precursor UDP-N-acetylmuramoyl-L-alanyl-D-glutamate (UMAG) in the biosynthesis of bacterial cell-wall peptidoglycan.</text>
</comment>
<organism evidence="13 14">
    <name type="scientific">Ileibacterium valens</name>
    <dbReference type="NCBI Taxonomy" id="1862668"/>
    <lineage>
        <taxon>Bacteria</taxon>
        <taxon>Bacillati</taxon>
        <taxon>Bacillota</taxon>
        <taxon>Erysipelotrichia</taxon>
        <taxon>Erysipelotrichales</taxon>
        <taxon>Erysipelotrichaceae</taxon>
        <taxon>Ileibacterium</taxon>
    </lineage>
</organism>
<dbReference type="AlphaFoldDB" id="A0A1U7NDR1"/>
<dbReference type="InterPro" id="IPR035911">
    <property type="entry name" value="MurE/MurF_N"/>
</dbReference>
<dbReference type="Pfam" id="PF08245">
    <property type="entry name" value="Mur_ligase_M"/>
    <property type="match status" value="1"/>
</dbReference>
<evidence type="ECO:0000256" key="9">
    <source>
        <dbReference type="RuleBase" id="RU004135"/>
    </source>
</evidence>
<dbReference type="GO" id="GO:0008360">
    <property type="term" value="P:regulation of cell shape"/>
    <property type="evidence" value="ECO:0007669"/>
    <property type="project" value="UniProtKB-KW"/>
</dbReference>
<evidence type="ECO:0000256" key="3">
    <source>
        <dbReference type="ARBA" id="ARBA00022618"/>
    </source>
</evidence>
<evidence type="ECO:0000256" key="7">
    <source>
        <dbReference type="ARBA" id="ARBA00023316"/>
    </source>
</evidence>
<dbReference type="Gene3D" id="3.40.1190.10">
    <property type="entry name" value="Mur-like, catalytic domain"/>
    <property type="match status" value="1"/>
</dbReference>
<dbReference type="GeneID" id="82203623"/>
<feature type="domain" description="Mur ligase N-terminal catalytic" evidence="10">
    <location>
        <begin position="15"/>
        <end position="89"/>
    </location>
</feature>
<dbReference type="PANTHER" id="PTHR23135:SF4">
    <property type="entry name" value="UDP-N-ACETYLMURAMOYL-L-ALANYL-D-GLUTAMATE--2,6-DIAMINOPIMELATE LIGASE MURE HOMOLOG, CHLOROPLASTIC"/>
    <property type="match status" value="1"/>
</dbReference>
<keyword evidence="7 8" id="KW-0961">Cell wall biogenesis/degradation</keyword>
<keyword evidence="4 8" id="KW-0133">Cell shape</keyword>
<feature type="modified residue" description="N6-carboxylysine" evidence="8">
    <location>
        <position position="211"/>
    </location>
</feature>
<dbReference type="Pfam" id="PF02875">
    <property type="entry name" value="Mur_ligase_C"/>
    <property type="match status" value="1"/>
</dbReference>
<dbReference type="Gene3D" id="3.40.1390.10">
    <property type="entry name" value="MurE/MurF, N-terminal domain"/>
    <property type="match status" value="1"/>
</dbReference>
<dbReference type="GO" id="GO:0005524">
    <property type="term" value="F:ATP binding"/>
    <property type="evidence" value="ECO:0007669"/>
    <property type="project" value="UniProtKB-UniRule"/>
</dbReference>
<dbReference type="NCBIfam" id="NF001126">
    <property type="entry name" value="PRK00139.1-4"/>
    <property type="match status" value="1"/>
</dbReference>
<feature type="domain" description="Mur ligase central" evidence="12">
    <location>
        <begin position="101"/>
        <end position="301"/>
    </location>
</feature>
<evidence type="ECO:0000313" key="14">
    <source>
        <dbReference type="Proteomes" id="UP000186341"/>
    </source>
</evidence>
<comment type="similarity">
    <text evidence="2 8">Belongs to the MurCDEF family. MurE subfamily.</text>
</comment>
<dbReference type="Gene3D" id="3.90.190.20">
    <property type="entry name" value="Mur ligase, C-terminal domain"/>
    <property type="match status" value="1"/>
</dbReference>
<dbReference type="InterPro" id="IPR036615">
    <property type="entry name" value="Mur_ligase_C_dom_sf"/>
</dbReference>
<dbReference type="InterPro" id="IPR005761">
    <property type="entry name" value="UDP-N-AcMur-Glu-dNH2Pim_ligase"/>
</dbReference>
<keyword evidence="5 8" id="KW-0573">Peptidoglycan synthesis</keyword>
<dbReference type="OrthoDB" id="9800958at2"/>
<keyword evidence="8" id="KW-0547">Nucleotide-binding</keyword>
<dbReference type="EMBL" id="MPJW01000200">
    <property type="protein sequence ID" value="OLU37476.1"/>
    <property type="molecule type" value="Genomic_DNA"/>
</dbReference>
<dbReference type="GO" id="GO:0005737">
    <property type="term" value="C:cytoplasm"/>
    <property type="evidence" value="ECO:0007669"/>
    <property type="project" value="UniProtKB-SubCell"/>
</dbReference>
<evidence type="ECO:0000313" key="13">
    <source>
        <dbReference type="EMBL" id="OLU37476.1"/>
    </source>
</evidence>
<name>A0A1U7NDR1_9FIRM</name>
<dbReference type="GO" id="GO:0009252">
    <property type="term" value="P:peptidoglycan biosynthetic process"/>
    <property type="evidence" value="ECO:0007669"/>
    <property type="project" value="UniProtKB-UniRule"/>
</dbReference>
<dbReference type="SUPFAM" id="SSF63418">
    <property type="entry name" value="MurE/MurF N-terminal domain"/>
    <property type="match status" value="1"/>
</dbReference>
<feature type="binding site" evidence="8">
    <location>
        <begin position="103"/>
        <end position="109"/>
    </location>
    <ligand>
        <name>ATP</name>
        <dbReference type="ChEBI" id="CHEBI:30616"/>
    </ligand>
</feature>
<dbReference type="HAMAP" id="MF_00208">
    <property type="entry name" value="MurE"/>
    <property type="match status" value="1"/>
</dbReference>
<dbReference type="InterPro" id="IPR004101">
    <property type="entry name" value="Mur_ligase_C"/>
</dbReference>
<sequence>MRLSKMFKNAPTVNISGLCFDSRKIKPGDMYFCLPGLTFDGHDFIDQAVDSGALAVVHSREIPEKKEGAIYIKVDDVNEAMNQVARIFYCRPSDKMKMFGVTGTNGKSTITNIIRHFQEPETPCGYIGTIAISYGNTNLAPSLTTPDTLLLQKTLKDMVDGGMKACALEVSSHGLALGRVDGVDFDAAVFTNLTYDHLDFHGTMENYFEAKSKLFKERVRSEGVSILNKDDETFNQLSSASKARVISYSIKQEADYRATNIKLLEDHMEFDLSVKGKKYRVVSNLLGEFNIYNLLAAFAACAETGSDIEELIEKAKAIPQIAGRLEQIKEGQDFNIIVDFAHTPDGIEKIMEFGQSIASENGRLIAVFGSAGKRDKAKRPVFGEIADKYCSNIFLTEDDPRDEDPKEIAEEIKKGIHKATTVFIEDRYEAIRQAIETAKKGDTVLILGKGDEPFMYHEEGRVPWKGDNTVAKECVLRLLEEKKLGPSPTRKLI</sequence>
<keyword evidence="14" id="KW-1185">Reference proteome</keyword>
<proteinExistence type="inferred from homology"/>
<dbReference type="GO" id="GO:0016881">
    <property type="term" value="F:acid-amino acid ligase activity"/>
    <property type="evidence" value="ECO:0007669"/>
    <property type="project" value="UniProtKB-UniRule"/>
</dbReference>
<dbReference type="GO" id="GO:0071555">
    <property type="term" value="P:cell wall organization"/>
    <property type="evidence" value="ECO:0007669"/>
    <property type="project" value="UniProtKB-KW"/>
</dbReference>
<comment type="caution">
    <text evidence="8">Lacks conserved residue(s) required for the propagation of feature annotation.</text>
</comment>
<keyword evidence="8" id="KW-0436">Ligase</keyword>
<dbReference type="SUPFAM" id="SSF53244">
    <property type="entry name" value="MurD-like peptide ligases, peptide-binding domain"/>
    <property type="match status" value="1"/>
</dbReference>
<dbReference type="RefSeq" id="WP_075820809.1">
    <property type="nucleotide sequence ID" value="NZ_CAOUMU010000007.1"/>
</dbReference>
<dbReference type="GO" id="GO:0051301">
    <property type="term" value="P:cell division"/>
    <property type="evidence" value="ECO:0007669"/>
    <property type="project" value="UniProtKB-KW"/>
</dbReference>
<dbReference type="NCBIfam" id="TIGR01085">
    <property type="entry name" value="murE"/>
    <property type="match status" value="1"/>
</dbReference>
<dbReference type="Proteomes" id="UP000186341">
    <property type="component" value="Unassembled WGS sequence"/>
</dbReference>
<protein>
    <recommendedName>
        <fullName evidence="8">UDP-N-acetylmuramyl-tripeptide synthetase</fullName>
        <ecNumber evidence="8">6.3.2.-</ecNumber>
    </recommendedName>
    <alternativeName>
        <fullName evidence="8">UDP-MurNAc-tripeptide synthetase</fullName>
    </alternativeName>
</protein>
<keyword evidence="8" id="KW-0963">Cytoplasm</keyword>
<feature type="binding site" evidence="8">
    <location>
        <position position="171"/>
    </location>
    <ligand>
        <name>UDP-N-acetyl-alpha-D-muramoyl-L-alanyl-D-glutamate</name>
        <dbReference type="ChEBI" id="CHEBI:83900"/>
    </ligand>
</feature>
<keyword evidence="8" id="KW-0067">ATP-binding</keyword>